<keyword evidence="2" id="KW-0472">Membrane</keyword>
<accession>A0A9P6KE18</accession>
<sequence length="257" mass="27902">MHSGFELVVRLVTAKALRSSNIHILRARSLQLEKRYDVCSKTLSSTYYCEEGSHCIDDSHCMRDYFWVIIGVVGLVLVCFVISWIRQKYLKLRGRNAGTVHIVPVPGTAVQPPLAQPYLPQQPLPNQQPVMMYAPMPGTTPMGYPAPSPGQYPAMAKPLSPPVAGSYPYEHAYPLASLSPAMASPSVMPANSTASMAYVPGVYPPSYPTTMSPPIGSAVPIHDFNTTGNPVQNVSLPMAPPDHQNSSQPYPIPGQSQ</sequence>
<dbReference type="AlphaFoldDB" id="A0A9P6KE18"/>
<dbReference type="EMBL" id="JAABOA010001484">
    <property type="protein sequence ID" value="KAF9581456.1"/>
    <property type="molecule type" value="Genomic_DNA"/>
</dbReference>
<feature type="compositionally biased region" description="Polar residues" evidence="1">
    <location>
        <begin position="243"/>
        <end position="257"/>
    </location>
</feature>
<keyword evidence="4" id="KW-1185">Reference proteome</keyword>
<keyword evidence="2" id="KW-0812">Transmembrane</keyword>
<name>A0A9P6KE18_9FUNG</name>
<keyword evidence="2" id="KW-1133">Transmembrane helix</keyword>
<gene>
    <name evidence="3" type="ORF">BGW38_001512</name>
</gene>
<protein>
    <submittedName>
        <fullName evidence="3">Uncharacterized protein</fullName>
    </submittedName>
</protein>
<evidence type="ECO:0000313" key="3">
    <source>
        <dbReference type="EMBL" id="KAF9581456.1"/>
    </source>
</evidence>
<feature type="region of interest" description="Disordered" evidence="1">
    <location>
        <begin position="227"/>
        <end position="257"/>
    </location>
</feature>
<feature type="transmembrane region" description="Helical" evidence="2">
    <location>
        <begin position="65"/>
        <end position="85"/>
    </location>
</feature>
<reference evidence="3" key="1">
    <citation type="journal article" date="2020" name="Fungal Divers.">
        <title>Resolving the Mortierellaceae phylogeny through synthesis of multi-gene phylogenetics and phylogenomics.</title>
        <authorList>
            <person name="Vandepol N."/>
            <person name="Liber J."/>
            <person name="Desiro A."/>
            <person name="Na H."/>
            <person name="Kennedy M."/>
            <person name="Barry K."/>
            <person name="Grigoriev I.V."/>
            <person name="Miller A.N."/>
            <person name="O'Donnell K."/>
            <person name="Stajich J.E."/>
            <person name="Bonito G."/>
        </authorList>
    </citation>
    <scope>NUCLEOTIDE SEQUENCE</scope>
    <source>
        <strain evidence="3">KOD1015</strain>
    </source>
</reference>
<evidence type="ECO:0000256" key="2">
    <source>
        <dbReference type="SAM" id="Phobius"/>
    </source>
</evidence>
<proteinExistence type="predicted"/>
<comment type="caution">
    <text evidence="3">The sequence shown here is derived from an EMBL/GenBank/DDBJ whole genome shotgun (WGS) entry which is preliminary data.</text>
</comment>
<dbReference type="Proteomes" id="UP000780801">
    <property type="component" value="Unassembled WGS sequence"/>
</dbReference>
<evidence type="ECO:0000313" key="4">
    <source>
        <dbReference type="Proteomes" id="UP000780801"/>
    </source>
</evidence>
<organism evidence="3 4">
    <name type="scientific">Lunasporangiospora selenospora</name>
    <dbReference type="NCBI Taxonomy" id="979761"/>
    <lineage>
        <taxon>Eukaryota</taxon>
        <taxon>Fungi</taxon>
        <taxon>Fungi incertae sedis</taxon>
        <taxon>Mucoromycota</taxon>
        <taxon>Mortierellomycotina</taxon>
        <taxon>Mortierellomycetes</taxon>
        <taxon>Mortierellales</taxon>
        <taxon>Mortierellaceae</taxon>
        <taxon>Lunasporangiospora</taxon>
    </lineage>
</organism>
<evidence type="ECO:0000256" key="1">
    <source>
        <dbReference type="SAM" id="MobiDB-lite"/>
    </source>
</evidence>